<dbReference type="Pfam" id="PF07690">
    <property type="entry name" value="MFS_1"/>
    <property type="match status" value="1"/>
</dbReference>
<evidence type="ECO:0000256" key="4">
    <source>
        <dbReference type="ARBA" id="ARBA00022989"/>
    </source>
</evidence>
<dbReference type="RefSeq" id="WP_335912465.1">
    <property type="nucleotide sequence ID" value="NZ_JBAMYB010000005.1"/>
</dbReference>
<dbReference type="SUPFAM" id="SSF103473">
    <property type="entry name" value="MFS general substrate transporter"/>
    <property type="match status" value="1"/>
</dbReference>
<keyword evidence="3 6" id="KW-0812">Transmembrane</keyword>
<organism evidence="8 9">
    <name type="scientific">Rhizobium aouanii</name>
    <dbReference type="NCBI Taxonomy" id="3118145"/>
    <lineage>
        <taxon>Bacteria</taxon>
        <taxon>Pseudomonadati</taxon>
        <taxon>Pseudomonadota</taxon>
        <taxon>Alphaproteobacteria</taxon>
        <taxon>Hyphomicrobiales</taxon>
        <taxon>Rhizobiaceae</taxon>
        <taxon>Rhizobium/Agrobacterium group</taxon>
        <taxon>Rhizobium</taxon>
    </lineage>
</organism>
<dbReference type="InterPro" id="IPR036259">
    <property type="entry name" value="MFS_trans_sf"/>
</dbReference>
<sequence length="523" mass="54824">MTPLPVASNAGIDLRGWILIAGISMAALAEAVASTAISTGRIDLIGDIHATPDEFLWLDVGYTAAKFTGFAISAWLINVLSGTVVLRFATGVLAIGCGLAALTQDAGFLTALRLLQGLAGGVLLVCGQTALFQLFDRQRQPLIQSLFATGAVVAPACFVPLMSGWIVDNWSWNWIFLTGFASGLVGLALAVAGGELNRMEAPDRGFDWPGLVLLAAAVTALTYVLNQGSRWNWFDETRIILLAAFGTAALVVFVISLFGTHKDKLIDLSVFRDQDFAFAFAVSFVAGFALTGSAYVIPSFAVSLLGMTATEAGWLLLPSGFLFIATLLLVALLIRVGRLPPIATVPFGILTFMAAMWMLSQSNAESGAADMNLAILLRGAGLGMLFLSLTLIALSGLPRAFLVYGVALFNIGRLAGGQIGIGSLQTLIDRETAQNLAVLGANLNNGHPAVISRLAQINGLLAAKGVEPGGIPKAAMSMLGRQLSNQAAVISFETAFFTIALLFVVAAPILIAYKIILGKIGGH</sequence>
<proteinExistence type="predicted"/>
<accession>A0ABU8CIJ9</accession>
<reference evidence="8 9" key="1">
    <citation type="submission" date="2024-01" db="EMBL/GenBank/DDBJ databases">
        <title>Draft genome sequences of three bacterial strains isolated from Acacia saligna represent a potential new species within the genus Rhizobium.</title>
        <authorList>
            <person name="Tambong J.T."/>
            <person name="Mnasri B."/>
        </authorList>
    </citation>
    <scope>NUCLEOTIDE SEQUENCE [LARGE SCALE GENOMIC DNA]</scope>
    <source>
        <strain evidence="8 9">1AS12I</strain>
    </source>
</reference>
<dbReference type="InterPro" id="IPR011701">
    <property type="entry name" value="MFS"/>
</dbReference>
<feature type="transmembrane region" description="Helical" evidence="6">
    <location>
        <begin position="371"/>
        <end position="394"/>
    </location>
</feature>
<feature type="transmembrane region" description="Helical" evidence="6">
    <location>
        <begin position="487"/>
        <end position="513"/>
    </location>
</feature>
<name>A0ABU8CIJ9_9HYPH</name>
<feature type="transmembrane region" description="Helical" evidence="6">
    <location>
        <begin position="278"/>
        <end position="301"/>
    </location>
</feature>
<feature type="transmembrane region" description="Helical" evidence="6">
    <location>
        <begin position="114"/>
        <end position="134"/>
    </location>
</feature>
<feature type="transmembrane region" description="Helical" evidence="6">
    <location>
        <begin position="146"/>
        <end position="166"/>
    </location>
</feature>
<dbReference type="PANTHER" id="PTHR42718">
    <property type="entry name" value="MAJOR FACILITATOR SUPERFAMILY MULTIDRUG TRANSPORTER MFSC"/>
    <property type="match status" value="1"/>
</dbReference>
<keyword evidence="9" id="KW-1185">Reference proteome</keyword>
<feature type="transmembrane region" description="Helical" evidence="6">
    <location>
        <begin position="57"/>
        <end position="77"/>
    </location>
</feature>
<dbReference type="PANTHER" id="PTHR42718:SF9">
    <property type="entry name" value="MAJOR FACILITATOR SUPERFAMILY MULTIDRUG TRANSPORTER MFSC"/>
    <property type="match status" value="1"/>
</dbReference>
<keyword evidence="5 6" id="KW-0472">Membrane</keyword>
<protein>
    <submittedName>
        <fullName evidence="8">MFS transporter</fullName>
    </submittedName>
</protein>
<feature type="transmembrane region" description="Helical" evidence="6">
    <location>
        <begin position="313"/>
        <end position="334"/>
    </location>
</feature>
<dbReference type="PROSITE" id="PS50850">
    <property type="entry name" value="MFS"/>
    <property type="match status" value="1"/>
</dbReference>
<evidence type="ECO:0000313" key="8">
    <source>
        <dbReference type="EMBL" id="MEI1248494.1"/>
    </source>
</evidence>
<comment type="caution">
    <text evidence="8">The sequence shown here is derived from an EMBL/GenBank/DDBJ whole genome shotgun (WGS) entry which is preliminary data.</text>
</comment>
<gene>
    <name evidence="8" type="ORF">V8Q02_10695</name>
</gene>
<evidence type="ECO:0000256" key="3">
    <source>
        <dbReference type="ARBA" id="ARBA00022692"/>
    </source>
</evidence>
<evidence type="ECO:0000259" key="7">
    <source>
        <dbReference type="PROSITE" id="PS50850"/>
    </source>
</evidence>
<evidence type="ECO:0000256" key="2">
    <source>
        <dbReference type="ARBA" id="ARBA00022448"/>
    </source>
</evidence>
<keyword evidence="2" id="KW-0813">Transport</keyword>
<feature type="transmembrane region" description="Helical" evidence="6">
    <location>
        <begin position="401"/>
        <end position="421"/>
    </location>
</feature>
<comment type="subcellular location">
    <subcellularLocation>
        <location evidence="1">Membrane</location>
        <topology evidence="1">Multi-pass membrane protein</topology>
    </subcellularLocation>
</comment>
<evidence type="ECO:0000256" key="6">
    <source>
        <dbReference type="SAM" id="Phobius"/>
    </source>
</evidence>
<evidence type="ECO:0000256" key="1">
    <source>
        <dbReference type="ARBA" id="ARBA00004141"/>
    </source>
</evidence>
<feature type="transmembrane region" description="Helical" evidence="6">
    <location>
        <begin position="172"/>
        <end position="194"/>
    </location>
</feature>
<dbReference type="Proteomes" id="UP001531129">
    <property type="component" value="Unassembled WGS sequence"/>
</dbReference>
<dbReference type="Gene3D" id="1.20.1250.20">
    <property type="entry name" value="MFS general substrate transporter like domains"/>
    <property type="match status" value="1"/>
</dbReference>
<feature type="transmembrane region" description="Helical" evidence="6">
    <location>
        <begin position="341"/>
        <end position="359"/>
    </location>
</feature>
<feature type="transmembrane region" description="Helical" evidence="6">
    <location>
        <begin position="17"/>
        <end position="37"/>
    </location>
</feature>
<dbReference type="EMBL" id="JBAMYC010000005">
    <property type="protein sequence ID" value="MEI1248494.1"/>
    <property type="molecule type" value="Genomic_DNA"/>
</dbReference>
<feature type="transmembrane region" description="Helical" evidence="6">
    <location>
        <begin position="237"/>
        <end position="258"/>
    </location>
</feature>
<feature type="domain" description="Major facilitator superfamily (MFS) profile" evidence="7">
    <location>
        <begin position="19"/>
        <end position="518"/>
    </location>
</feature>
<evidence type="ECO:0000256" key="5">
    <source>
        <dbReference type="ARBA" id="ARBA00023136"/>
    </source>
</evidence>
<feature type="transmembrane region" description="Helical" evidence="6">
    <location>
        <begin position="84"/>
        <end position="102"/>
    </location>
</feature>
<dbReference type="InterPro" id="IPR020846">
    <property type="entry name" value="MFS_dom"/>
</dbReference>
<feature type="transmembrane region" description="Helical" evidence="6">
    <location>
        <begin position="206"/>
        <end position="225"/>
    </location>
</feature>
<evidence type="ECO:0000313" key="9">
    <source>
        <dbReference type="Proteomes" id="UP001531129"/>
    </source>
</evidence>
<keyword evidence="4 6" id="KW-1133">Transmembrane helix</keyword>